<accession>A0A1H3BKI1</accession>
<sequence length="106" mass="11850">MMIVNEKNTGTKIDYATNGNYLVLGADDDLMLNLSKYERETEKQIDITRDMDGMLLIGTGQTSYFVAQVTIPAKDGTFNIDRCTLDLWSIEVPINEEQAAPENEVA</sequence>
<dbReference type="AlphaFoldDB" id="A0A1H3BKI1"/>
<organism evidence="1 2">
    <name type="scientific">Eubacterium barkeri</name>
    <name type="common">Clostridium barkeri</name>
    <dbReference type="NCBI Taxonomy" id="1528"/>
    <lineage>
        <taxon>Bacteria</taxon>
        <taxon>Bacillati</taxon>
        <taxon>Bacillota</taxon>
        <taxon>Clostridia</taxon>
        <taxon>Eubacteriales</taxon>
        <taxon>Eubacteriaceae</taxon>
        <taxon>Eubacterium</taxon>
    </lineage>
</organism>
<dbReference type="STRING" id="1528.SAMN04488579_102115"/>
<protein>
    <submittedName>
        <fullName evidence="1">Uncharacterized protein</fullName>
    </submittedName>
</protein>
<evidence type="ECO:0000313" key="2">
    <source>
        <dbReference type="Proteomes" id="UP000199652"/>
    </source>
</evidence>
<dbReference type="RefSeq" id="WP_143024189.1">
    <property type="nucleotide sequence ID" value="NZ_FNOU01000002.1"/>
</dbReference>
<reference evidence="2" key="1">
    <citation type="submission" date="2016-10" db="EMBL/GenBank/DDBJ databases">
        <authorList>
            <person name="Varghese N."/>
            <person name="Submissions S."/>
        </authorList>
    </citation>
    <scope>NUCLEOTIDE SEQUENCE [LARGE SCALE GENOMIC DNA]</scope>
    <source>
        <strain evidence="2">VPI 5359</strain>
    </source>
</reference>
<gene>
    <name evidence="1" type="ORF">SAMN04488579_102115</name>
</gene>
<dbReference type="OrthoDB" id="2971178at2"/>
<keyword evidence="2" id="KW-1185">Reference proteome</keyword>
<dbReference type="EMBL" id="FNOU01000002">
    <property type="protein sequence ID" value="SDX42426.1"/>
    <property type="molecule type" value="Genomic_DNA"/>
</dbReference>
<evidence type="ECO:0000313" key="1">
    <source>
        <dbReference type="EMBL" id="SDX42426.1"/>
    </source>
</evidence>
<name>A0A1H3BKI1_EUBBA</name>
<proteinExistence type="predicted"/>
<dbReference type="Proteomes" id="UP000199652">
    <property type="component" value="Unassembled WGS sequence"/>
</dbReference>